<dbReference type="SMART" id="SM00283">
    <property type="entry name" value="MA"/>
    <property type="match status" value="1"/>
</dbReference>
<evidence type="ECO:0000313" key="4">
    <source>
        <dbReference type="EMBL" id="MBG3878697.1"/>
    </source>
</evidence>
<reference evidence="4 5" key="1">
    <citation type="submission" date="2019-08" db="EMBL/GenBank/DDBJ databases">
        <authorList>
            <person name="Luo N."/>
        </authorList>
    </citation>
    <scope>NUCLEOTIDE SEQUENCE [LARGE SCALE GENOMIC DNA]</scope>
    <source>
        <strain evidence="4 5">NCIMB 9442</strain>
    </source>
</reference>
<evidence type="ECO:0000313" key="5">
    <source>
        <dbReference type="Proteomes" id="UP001194469"/>
    </source>
</evidence>
<evidence type="ECO:0000259" key="3">
    <source>
        <dbReference type="PROSITE" id="PS50111"/>
    </source>
</evidence>
<gene>
    <name evidence="4" type="ORF">FVW20_17225</name>
</gene>
<keyword evidence="1 2" id="KW-0807">Transducer</keyword>
<comment type="caution">
    <text evidence="4">The sequence shown here is derived from an EMBL/GenBank/DDBJ whole genome shotgun (WGS) entry which is preliminary data.</text>
</comment>
<dbReference type="SUPFAM" id="SSF103190">
    <property type="entry name" value="Sensory domain-like"/>
    <property type="match status" value="1"/>
</dbReference>
<name>A0ABS0J981_9BACT</name>
<dbReference type="Proteomes" id="UP001194469">
    <property type="component" value="Unassembled WGS sequence"/>
</dbReference>
<sequence length="579" mass="59592">MTSATRALGGSGLQAMLFAGTAMAVALGAAAWVVNGLLLMGLLVALGCLYDAWRVHGALAAAARQAAAVRDEAAPSGTAARNADGGLSFTARKAGGASPAANDFDSDAATLLARHVPRVVALLDGVRQRMAAEAARADASAQAAEAAGRRAGLVRERAEASNRQAMHNSAKTLDRAVGSLQEAAARLAAEAGRASSGADNQQRLAGDTAVAMEQMTATVNAVALNAGDAATQADTARQKALAGRDVVNRAVSSIAAVHGHTTGLRQVMGDLGTRAESIGQVMGVITDIADQTNLLALNAAIEAARAGDAGRGFAVVADEVRKLAEKTMQATREVGEVIVAIQTGTRKTLSDMDEAARVVDEATRLAEDSGEALAEIVDIVEATSDGVRTIATAAEQQAATCEEINRIISQVDAISRQTADGMHRANDDIAALSGQMVRLATLNRVFHVIGQGTVQTLMRGLADAPDIRSLQRERVEAHLRQVIAAAPYLELLYMTDGKGRQIIANIAPAALATPADAQACGKDWSSRPWFTGAMAIGDLYISESYVSQASGAPCITVSLPMEDAAGNPVALLAADVKLG</sequence>
<proteinExistence type="predicted"/>
<dbReference type="EMBL" id="VRYY01000687">
    <property type="protein sequence ID" value="MBG3878697.1"/>
    <property type="molecule type" value="Genomic_DNA"/>
</dbReference>
<organism evidence="4 5">
    <name type="scientific">Nitratidesulfovibrio oxamicus</name>
    <dbReference type="NCBI Taxonomy" id="32016"/>
    <lineage>
        <taxon>Bacteria</taxon>
        <taxon>Pseudomonadati</taxon>
        <taxon>Thermodesulfobacteriota</taxon>
        <taxon>Desulfovibrionia</taxon>
        <taxon>Desulfovibrionales</taxon>
        <taxon>Desulfovibrionaceae</taxon>
        <taxon>Nitratidesulfovibrio</taxon>
    </lineage>
</organism>
<keyword evidence="5" id="KW-1185">Reference proteome</keyword>
<dbReference type="CDD" id="cd18773">
    <property type="entry name" value="PDC1_HK_sensor"/>
    <property type="match status" value="1"/>
</dbReference>
<evidence type="ECO:0000256" key="1">
    <source>
        <dbReference type="ARBA" id="ARBA00023224"/>
    </source>
</evidence>
<dbReference type="PANTHER" id="PTHR32089">
    <property type="entry name" value="METHYL-ACCEPTING CHEMOTAXIS PROTEIN MCPB"/>
    <property type="match status" value="1"/>
</dbReference>
<dbReference type="PANTHER" id="PTHR32089:SF112">
    <property type="entry name" value="LYSOZYME-LIKE PROTEIN-RELATED"/>
    <property type="match status" value="1"/>
</dbReference>
<dbReference type="InterPro" id="IPR004089">
    <property type="entry name" value="MCPsignal_dom"/>
</dbReference>
<dbReference type="CDD" id="cd11386">
    <property type="entry name" value="MCP_signal"/>
    <property type="match status" value="1"/>
</dbReference>
<dbReference type="Gene3D" id="3.30.450.20">
    <property type="entry name" value="PAS domain"/>
    <property type="match status" value="1"/>
</dbReference>
<dbReference type="SUPFAM" id="SSF58104">
    <property type="entry name" value="Methyl-accepting chemotaxis protein (MCP) signaling domain"/>
    <property type="match status" value="1"/>
</dbReference>
<dbReference type="PROSITE" id="PS50111">
    <property type="entry name" value="CHEMOTAXIS_TRANSDUC_2"/>
    <property type="match status" value="1"/>
</dbReference>
<dbReference type="InterPro" id="IPR029151">
    <property type="entry name" value="Sensor-like_sf"/>
</dbReference>
<dbReference type="Gene3D" id="1.10.287.950">
    <property type="entry name" value="Methyl-accepting chemotaxis protein"/>
    <property type="match status" value="1"/>
</dbReference>
<protein>
    <submittedName>
        <fullName evidence="4">Methyl-accepting chemotaxis protein</fullName>
    </submittedName>
</protein>
<evidence type="ECO:0000256" key="2">
    <source>
        <dbReference type="PROSITE-ProRule" id="PRU00284"/>
    </source>
</evidence>
<accession>A0ABS0J981</accession>
<dbReference type="Pfam" id="PF00015">
    <property type="entry name" value="MCPsignal"/>
    <property type="match status" value="1"/>
</dbReference>
<feature type="domain" description="Methyl-accepting transducer" evidence="3">
    <location>
        <begin position="176"/>
        <end position="412"/>
    </location>
</feature>